<comment type="similarity">
    <text evidence="3 11">Belongs to the NadD family.</text>
</comment>
<keyword evidence="9 11" id="KW-0520">NAD</keyword>
<evidence type="ECO:0000256" key="3">
    <source>
        <dbReference type="ARBA" id="ARBA00009014"/>
    </source>
</evidence>
<dbReference type="AlphaFoldDB" id="A0A6J4UTB6"/>
<dbReference type="InterPro" id="IPR014729">
    <property type="entry name" value="Rossmann-like_a/b/a_fold"/>
</dbReference>
<dbReference type="InterPro" id="IPR015797">
    <property type="entry name" value="NUDIX_hydrolase-like_dom_sf"/>
</dbReference>
<evidence type="ECO:0000256" key="8">
    <source>
        <dbReference type="ARBA" id="ARBA00022840"/>
    </source>
</evidence>
<dbReference type="NCBIfam" id="TIGR00482">
    <property type="entry name" value="nicotinate (nicotinamide) nucleotide adenylyltransferase"/>
    <property type="match status" value="1"/>
</dbReference>
<dbReference type="NCBIfam" id="NF000840">
    <property type="entry name" value="PRK00071.1-3"/>
    <property type="match status" value="1"/>
</dbReference>
<dbReference type="PROSITE" id="PS51462">
    <property type="entry name" value="NUDIX"/>
    <property type="match status" value="1"/>
</dbReference>
<dbReference type="HAMAP" id="MF_00244">
    <property type="entry name" value="NaMN_adenylyltr"/>
    <property type="match status" value="1"/>
</dbReference>
<accession>A0A6J4UTB6</accession>
<evidence type="ECO:0000256" key="5">
    <source>
        <dbReference type="ARBA" id="ARBA00022679"/>
    </source>
</evidence>
<dbReference type="PANTHER" id="PTHR39321:SF3">
    <property type="entry name" value="PHOSPHOPANTETHEINE ADENYLYLTRANSFERASE"/>
    <property type="match status" value="1"/>
</dbReference>
<evidence type="ECO:0000256" key="2">
    <source>
        <dbReference type="ARBA" id="ARBA00005019"/>
    </source>
</evidence>
<dbReference type="SUPFAM" id="SSF55811">
    <property type="entry name" value="Nudix"/>
    <property type="match status" value="1"/>
</dbReference>
<keyword evidence="6 11" id="KW-0548">Nucleotidyltransferase</keyword>
<dbReference type="SUPFAM" id="SSF52374">
    <property type="entry name" value="Nucleotidylyl transferase"/>
    <property type="match status" value="1"/>
</dbReference>
<evidence type="ECO:0000256" key="7">
    <source>
        <dbReference type="ARBA" id="ARBA00022741"/>
    </source>
</evidence>
<evidence type="ECO:0000256" key="6">
    <source>
        <dbReference type="ARBA" id="ARBA00022695"/>
    </source>
</evidence>
<dbReference type="UniPathway" id="UPA00253">
    <property type="reaction ID" value="UER00332"/>
</dbReference>
<evidence type="ECO:0000256" key="1">
    <source>
        <dbReference type="ARBA" id="ARBA00002324"/>
    </source>
</evidence>
<comment type="catalytic activity">
    <reaction evidence="10 11">
        <text>nicotinate beta-D-ribonucleotide + ATP + H(+) = deamido-NAD(+) + diphosphate</text>
        <dbReference type="Rhea" id="RHEA:22860"/>
        <dbReference type="ChEBI" id="CHEBI:15378"/>
        <dbReference type="ChEBI" id="CHEBI:30616"/>
        <dbReference type="ChEBI" id="CHEBI:33019"/>
        <dbReference type="ChEBI" id="CHEBI:57502"/>
        <dbReference type="ChEBI" id="CHEBI:58437"/>
        <dbReference type="EC" id="2.7.7.18"/>
    </reaction>
</comment>
<dbReference type="CDD" id="cd02165">
    <property type="entry name" value="NMNAT"/>
    <property type="match status" value="1"/>
</dbReference>
<dbReference type="GO" id="GO:0009435">
    <property type="term" value="P:NAD+ biosynthetic process"/>
    <property type="evidence" value="ECO:0007669"/>
    <property type="project" value="UniProtKB-UniRule"/>
</dbReference>
<organism evidence="13">
    <name type="scientific">uncultured Thermomicrobiales bacterium</name>
    <dbReference type="NCBI Taxonomy" id="1645740"/>
    <lineage>
        <taxon>Bacteria</taxon>
        <taxon>Pseudomonadati</taxon>
        <taxon>Thermomicrobiota</taxon>
        <taxon>Thermomicrobia</taxon>
        <taxon>Thermomicrobiales</taxon>
        <taxon>environmental samples</taxon>
    </lineage>
</organism>
<dbReference type="GO" id="GO:0004515">
    <property type="term" value="F:nicotinate-nucleotide adenylyltransferase activity"/>
    <property type="evidence" value="ECO:0007669"/>
    <property type="project" value="UniProtKB-UniRule"/>
</dbReference>
<keyword evidence="4 11" id="KW-0662">Pyridine nucleotide biosynthesis</keyword>
<dbReference type="PANTHER" id="PTHR39321">
    <property type="entry name" value="NICOTINATE-NUCLEOTIDE ADENYLYLTRANSFERASE-RELATED"/>
    <property type="match status" value="1"/>
</dbReference>
<dbReference type="EMBL" id="CADCWE010000235">
    <property type="protein sequence ID" value="CAA9559313.1"/>
    <property type="molecule type" value="Genomic_DNA"/>
</dbReference>
<name>A0A6J4UTB6_9BACT</name>
<evidence type="ECO:0000256" key="10">
    <source>
        <dbReference type="ARBA" id="ARBA00048721"/>
    </source>
</evidence>
<dbReference type="Pfam" id="PF01467">
    <property type="entry name" value="CTP_transf_like"/>
    <property type="match status" value="1"/>
</dbReference>
<reference evidence="13" key="1">
    <citation type="submission" date="2020-02" db="EMBL/GenBank/DDBJ databases">
        <authorList>
            <person name="Meier V. D."/>
        </authorList>
    </citation>
    <scope>NUCLEOTIDE SEQUENCE</scope>
    <source>
        <strain evidence="13">AVDCRST_MAG73</strain>
    </source>
</reference>
<comment type="pathway">
    <text evidence="2 11">Cofactor biosynthesis; NAD(+) biosynthesis; deamido-NAD(+) from nicotinate D-ribonucleotide: step 1/1.</text>
</comment>
<sequence>MTDQPPRIGVFGGTFDPVHLGHLIVASEVCHALSLDRLLFVPSRSPHKTNQGTTEDHHRLAMLRLAVAGDARFAIDTLELDRPGPSYTADTLDSLTRRLSPARLVFVMGEDSLRDFPTWHDPGRITRLAEIAVAHRPGVRADLAAVEAAVPESRGRIRLVPIPPIGVSSRDVRRRVATGAPIAHLLPAAVERYIRDHGLYRPGRDPVGAGVPRVVAPRFQMPVAAHVFLLRPGAVLLARRHGTGFQDGRYGPVGGHLDGDEPVTVAAARECREEIGVTIQPTDFRFLGVAHWRSSDGEGVDFFFACGRWTGEPRPVADCDDVRWFPIDRLPDTTIPFVRRAIEHHLLGKQPFDEDGWNPPDPVHRQAAIGP</sequence>
<evidence type="ECO:0000256" key="4">
    <source>
        <dbReference type="ARBA" id="ARBA00022642"/>
    </source>
</evidence>
<dbReference type="InterPro" id="IPR004821">
    <property type="entry name" value="Cyt_trans-like"/>
</dbReference>
<dbReference type="GO" id="GO:0005524">
    <property type="term" value="F:ATP binding"/>
    <property type="evidence" value="ECO:0007669"/>
    <property type="project" value="UniProtKB-KW"/>
</dbReference>
<comment type="function">
    <text evidence="1 11">Catalyzes the reversible adenylation of nicotinate mononucleotide (NaMN) to nicotinic acid adenine dinucleotide (NaAD).</text>
</comment>
<dbReference type="NCBIfam" id="TIGR00125">
    <property type="entry name" value="cyt_tran_rel"/>
    <property type="match status" value="1"/>
</dbReference>
<evidence type="ECO:0000313" key="13">
    <source>
        <dbReference type="EMBL" id="CAA9559313.1"/>
    </source>
</evidence>
<keyword evidence="5 11" id="KW-0808">Transferase</keyword>
<feature type="domain" description="Nudix hydrolase" evidence="12">
    <location>
        <begin position="220"/>
        <end position="351"/>
    </location>
</feature>
<evidence type="ECO:0000256" key="11">
    <source>
        <dbReference type="HAMAP-Rule" id="MF_00244"/>
    </source>
</evidence>
<evidence type="ECO:0000256" key="9">
    <source>
        <dbReference type="ARBA" id="ARBA00023027"/>
    </source>
</evidence>
<dbReference type="InterPro" id="IPR005248">
    <property type="entry name" value="NadD/NMNAT"/>
</dbReference>
<evidence type="ECO:0000259" key="12">
    <source>
        <dbReference type="PROSITE" id="PS51462"/>
    </source>
</evidence>
<dbReference type="InterPro" id="IPR000086">
    <property type="entry name" value="NUDIX_hydrolase_dom"/>
</dbReference>
<protein>
    <recommendedName>
        <fullName evidence="11">Probable nicotinate-nucleotide adenylyltransferase</fullName>
        <ecNumber evidence="11">2.7.7.18</ecNumber>
    </recommendedName>
    <alternativeName>
        <fullName evidence="11">Deamido-NAD(+) diphosphorylase</fullName>
    </alternativeName>
    <alternativeName>
        <fullName evidence="11">Deamido-NAD(+) pyrophosphorylase</fullName>
    </alternativeName>
    <alternativeName>
        <fullName evidence="11">Nicotinate mononucleotide adenylyltransferase</fullName>
        <shortName evidence="11">NaMN adenylyltransferase</shortName>
    </alternativeName>
</protein>
<dbReference type="Gene3D" id="3.90.79.10">
    <property type="entry name" value="Nucleoside Triphosphate Pyrophosphohydrolase"/>
    <property type="match status" value="1"/>
</dbReference>
<dbReference type="Gene3D" id="3.40.50.620">
    <property type="entry name" value="HUPs"/>
    <property type="match status" value="1"/>
</dbReference>
<keyword evidence="8 11" id="KW-0067">ATP-binding</keyword>
<dbReference type="Pfam" id="PF00293">
    <property type="entry name" value="NUDIX"/>
    <property type="match status" value="1"/>
</dbReference>
<proteinExistence type="inferred from homology"/>
<keyword evidence="7 11" id="KW-0547">Nucleotide-binding</keyword>
<dbReference type="EC" id="2.7.7.18" evidence="11"/>
<gene>
    <name evidence="11" type="primary">nadD</name>
    <name evidence="13" type="ORF">AVDCRST_MAG73-3583</name>
</gene>